<dbReference type="Proteomes" id="UP001066276">
    <property type="component" value="Chromosome 7"/>
</dbReference>
<evidence type="ECO:0000256" key="1">
    <source>
        <dbReference type="SAM" id="Phobius"/>
    </source>
</evidence>
<keyword evidence="1" id="KW-0472">Membrane</keyword>
<keyword evidence="1" id="KW-0812">Transmembrane</keyword>
<accession>A0AAV7PSP7</accession>
<sequence>MISELQNENAMLHAKVENLTEVLMELKLYIWNHSRDWDSEPERVQELVLCKQEYGPNASSPGNLPTPGLVFAMLIVIGLLLKSAVNARAIIQDIN</sequence>
<evidence type="ECO:0000313" key="3">
    <source>
        <dbReference type="Proteomes" id="UP001066276"/>
    </source>
</evidence>
<feature type="transmembrane region" description="Helical" evidence="1">
    <location>
        <begin position="64"/>
        <end position="81"/>
    </location>
</feature>
<dbReference type="EMBL" id="JANPWB010000011">
    <property type="protein sequence ID" value="KAJ1131176.1"/>
    <property type="molecule type" value="Genomic_DNA"/>
</dbReference>
<organism evidence="2 3">
    <name type="scientific">Pleurodeles waltl</name>
    <name type="common">Iberian ribbed newt</name>
    <dbReference type="NCBI Taxonomy" id="8319"/>
    <lineage>
        <taxon>Eukaryota</taxon>
        <taxon>Metazoa</taxon>
        <taxon>Chordata</taxon>
        <taxon>Craniata</taxon>
        <taxon>Vertebrata</taxon>
        <taxon>Euteleostomi</taxon>
        <taxon>Amphibia</taxon>
        <taxon>Batrachia</taxon>
        <taxon>Caudata</taxon>
        <taxon>Salamandroidea</taxon>
        <taxon>Salamandridae</taxon>
        <taxon>Pleurodelinae</taxon>
        <taxon>Pleurodeles</taxon>
    </lineage>
</organism>
<gene>
    <name evidence="2" type="ORF">NDU88_009515</name>
</gene>
<dbReference type="AlphaFoldDB" id="A0AAV7PSP7"/>
<protein>
    <submittedName>
        <fullName evidence="2">Uncharacterized protein</fullName>
    </submittedName>
</protein>
<proteinExistence type="predicted"/>
<evidence type="ECO:0000313" key="2">
    <source>
        <dbReference type="EMBL" id="KAJ1131176.1"/>
    </source>
</evidence>
<keyword evidence="3" id="KW-1185">Reference proteome</keyword>
<comment type="caution">
    <text evidence="2">The sequence shown here is derived from an EMBL/GenBank/DDBJ whole genome shotgun (WGS) entry which is preliminary data.</text>
</comment>
<keyword evidence="1" id="KW-1133">Transmembrane helix</keyword>
<name>A0AAV7PSP7_PLEWA</name>
<reference evidence="2" key="1">
    <citation type="journal article" date="2022" name="bioRxiv">
        <title>Sequencing and chromosome-scale assembly of the giantPleurodeles waltlgenome.</title>
        <authorList>
            <person name="Brown T."/>
            <person name="Elewa A."/>
            <person name="Iarovenko S."/>
            <person name="Subramanian E."/>
            <person name="Araus A.J."/>
            <person name="Petzold A."/>
            <person name="Susuki M."/>
            <person name="Suzuki K.-i.T."/>
            <person name="Hayashi T."/>
            <person name="Toyoda A."/>
            <person name="Oliveira C."/>
            <person name="Osipova E."/>
            <person name="Leigh N.D."/>
            <person name="Simon A."/>
            <person name="Yun M.H."/>
        </authorList>
    </citation>
    <scope>NUCLEOTIDE SEQUENCE</scope>
    <source>
        <strain evidence="2">20211129_DDA</strain>
        <tissue evidence="2">Liver</tissue>
    </source>
</reference>